<feature type="repeat" description="NHL" evidence="3">
    <location>
        <begin position="523"/>
        <end position="550"/>
    </location>
</feature>
<keyword evidence="5" id="KW-1185">Reference proteome</keyword>
<dbReference type="OrthoDB" id="6087631at2759"/>
<dbReference type="Gene3D" id="3.30.160.60">
    <property type="entry name" value="Classic Zinc Finger"/>
    <property type="match status" value="1"/>
</dbReference>
<dbReference type="GO" id="GO:0008270">
    <property type="term" value="F:zinc ion binding"/>
    <property type="evidence" value="ECO:0007669"/>
    <property type="project" value="UniProtKB-KW"/>
</dbReference>
<keyword evidence="2" id="KW-0479">Metal-binding</keyword>
<dbReference type="CDD" id="cd19756">
    <property type="entry name" value="Bbox2"/>
    <property type="match status" value="1"/>
</dbReference>
<protein>
    <submittedName>
        <fullName evidence="6">Uncharacterized protein LOC111109944 isoform X1</fullName>
    </submittedName>
</protein>
<dbReference type="KEGG" id="cvn:111109944"/>
<dbReference type="Pfam" id="PF00643">
    <property type="entry name" value="zf-B_box"/>
    <property type="match status" value="1"/>
</dbReference>
<evidence type="ECO:0000313" key="6">
    <source>
        <dbReference type="RefSeq" id="XP_022301920.1"/>
    </source>
</evidence>
<dbReference type="Gene3D" id="2.120.10.30">
    <property type="entry name" value="TolB, C-terminal domain"/>
    <property type="match status" value="2"/>
</dbReference>
<reference evidence="6" key="1">
    <citation type="submission" date="2025-08" db="UniProtKB">
        <authorList>
            <consortium name="RefSeq"/>
        </authorList>
    </citation>
    <scope>IDENTIFICATION</scope>
    <source>
        <tissue evidence="6">Whole sample</tissue>
    </source>
</reference>
<dbReference type="InterPro" id="IPR011042">
    <property type="entry name" value="6-blade_b-propeller_TolB-like"/>
</dbReference>
<dbReference type="AlphaFoldDB" id="A0A8B8BEY2"/>
<evidence type="ECO:0000256" key="3">
    <source>
        <dbReference type="PROSITE-ProRule" id="PRU00504"/>
    </source>
</evidence>
<dbReference type="PROSITE" id="PS50119">
    <property type="entry name" value="ZF_BBOX"/>
    <property type="match status" value="1"/>
</dbReference>
<dbReference type="GeneID" id="111109944"/>
<sequence length="593" mass="66613">MISADFGAIKNCAHFNFKVKTDVTTSEMATAVYRAQEVITCELCENSTKQFCNSCQVRLCVDCVSKHVNMVTSLPHDIVLFQNRKLQLTFDECQIHLDEKCLLHCRTCDIPVCVMCIVGPHKTHSLERAAEIFEGKKREIEQDNETIKTDFIETLKKKSEFVEKQIQTMFTKYSSLEDEIEKERKTWHRGVDTIFDRVDTVVYSQREKDVAVLVTHQDIINNAISDFENKLRQNVDLLKSTKVSAVNSYTSNLITKKQTHADVYANIPVLKKNSKDDDGLSIEIGGSKYCLTQTLMNSSLIQLPLQTPSKTLLTEVEIVSSISTKLKDLRSVACVGTDEAWISSQDCVNEIMRYNISGFLLKMDMRKCVVTDITVNRLLKELIFTDGASKTINVFNNLGVERLAKISKGWYPKGVCLMSSGDILVSLESTDEMHNKIVQYRDGVVTAEIYKDTNGKCIYKAGKHMLYVAENNNGDICASDQNAGQVVVVTNFGEVRFRYDGKAAKRAESFSLFKIGKRKAFDPQDIVTDCVGYIIVADSENHCIHVLDQNGQFLKCLDGPGMVNPGGLCIDEVGRLWVASKTSGDVKILKYMS</sequence>
<dbReference type="SUPFAM" id="SSF57845">
    <property type="entry name" value="B-box zinc-binding domain"/>
    <property type="match status" value="1"/>
</dbReference>
<dbReference type="RefSeq" id="XP_022301920.1">
    <property type="nucleotide sequence ID" value="XM_022446212.1"/>
</dbReference>
<evidence type="ECO:0000256" key="1">
    <source>
        <dbReference type="ARBA" id="ARBA00022737"/>
    </source>
</evidence>
<name>A0A8B8BEY2_CRAVI</name>
<accession>A0A8B8BEY2</accession>
<dbReference type="InterPro" id="IPR001258">
    <property type="entry name" value="NHL_repeat"/>
</dbReference>
<dbReference type="PANTHER" id="PTHR25462">
    <property type="entry name" value="BONUS, ISOFORM C-RELATED"/>
    <property type="match status" value="1"/>
</dbReference>
<dbReference type="Proteomes" id="UP000694844">
    <property type="component" value="Chromosome 8"/>
</dbReference>
<evidence type="ECO:0000313" key="5">
    <source>
        <dbReference type="Proteomes" id="UP000694844"/>
    </source>
</evidence>
<dbReference type="SMART" id="SM00336">
    <property type="entry name" value="BBOX"/>
    <property type="match status" value="2"/>
</dbReference>
<dbReference type="PANTHER" id="PTHR25462:SF296">
    <property type="entry name" value="MEIOTIC P26, ISOFORM F"/>
    <property type="match status" value="1"/>
</dbReference>
<feature type="domain" description="B box-type" evidence="4">
    <location>
        <begin position="36"/>
        <end position="81"/>
    </location>
</feature>
<gene>
    <name evidence="6" type="primary">LOC111109944</name>
</gene>
<keyword evidence="2" id="KW-0862">Zinc</keyword>
<proteinExistence type="predicted"/>
<dbReference type="SUPFAM" id="SSF101898">
    <property type="entry name" value="NHL repeat"/>
    <property type="match status" value="1"/>
</dbReference>
<keyword evidence="1" id="KW-0677">Repeat</keyword>
<keyword evidence="2" id="KW-0863">Zinc-finger</keyword>
<dbReference type="InterPro" id="IPR000315">
    <property type="entry name" value="Znf_B-box"/>
</dbReference>
<organism evidence="5 6">
    <name type="scientific">Crassostrea virginica</name>
    <name type="common">Eastern oyster</name>
    <dbReference type="NCBI Taxonomy" id="6565"/>
    <lineage>
        <taxon>Eukaryota</taxon>
        <taxon>Metazoa</taxon>
        <taxon>Spiralia</taxon>
        <taxon>Lophotrochozoa</taxon>
        <taxon>Mollusca</taxon>
        <taxon>Bivalvia</taxon>
        <taxon>Autobranchia</taxon>
        <taxon>Pteriomorphia</taxon>
        <taxon>Ostreida</taxon>
        <taxon>Ostreoidea</taxon>
        <taxon>Ostreidae</taxon>
        <taxon>Crassostrea</taxon>
    </lineage>
</organism>
<evidence type="ECO:0000259" key="4">
    <source>
        <dbReference type="PROSITE" id="PS50119"/>
    </source>
</evidence>
<dbReference type="PROSITE" id="PS51125">
    <property type="entry name" value="NHL"/>
    <property type="match status" value="1"/>
</dbReference>
<dbReference type="InterPro" id="IPR047153">
    <property type="entry name" value="TRIM45/56/19-like"/>
</dbReference>
<evidence type="ECO:0000256" key="2">
    <source>
        <dbReference type="PROSITE-ProRule" id="PRU00024"/>
    </source>
</evidence>